<dbReference type="PANTHER" id="PTHR36974">
    <property type="entry name" value="MEMBRANE PROTEIN-RELATED"/>
    <property type="match status" value="1"/>
</dbReference>
<accession>A0ABN1R324</accession>
<evidence type="ECO:0000313" key="2">
    <source>
        <dbReference type="EMBL" id="GAA0950826.1"/>
    </source>
</evidence>
<keyword evidence="1" id="KW-0812">Transmembrane</keyword>
<proteinExistence type="predicted"/>
<keyword evidence="3" id="KW-1185">Reference proteome</keyword>
<feature type="transmembrane region" description="Helical" evidence="1">
    <location>
        <begin position="100"/>
        <end position="121"/>
    </location>
</feature>
<protein>
    <recommendedName>
        <fullName evidence="4">DoxX family membrane protein</fullName>
    </recommendedName>
</protein>
<sequence>MQPVVVLVVALLVFRGLGALGVRRFATWPAAGAHALAVMLVITAAAHFVPESVTVMPNHGDMVRMVPPFVPFPGAVVLLTGVLELLGAAGLVTTRFRRPAGVALAVLFLAMLPANIHAALAEVPMAGQAATPLWLRVPEQIVFIVVALWPLRERSAVPVWAAR</sequence>
<dbReference type="RefSeq" id="WP_343954639.1">
    <property type="nucleotide sequence ID" value="NZ_BAAAHQ010000048.1"/>
</dbReference>
<keyword evidence="1" id="KW-0472">Membrane</keyword>
<dbReference type="EMBL" id="BAAAHQ010000048">
    <property type="protein sequence ID" value="GAA0950826.1"/>
    <property type="molecule type" value="Genomic_DNA"/>
</dbReference>
<dbReference type="Proteomes" id="UP001501578">
    <property type="component" value="Unassembled WGS sequence"/>
</dbReference>
<comment type="caution">
    <text evidence="2">The sequence shown here is derived from an EMBL/GenBank/DDBJ whole genome shotgun (WGS) entry which is preliminary data.</text>
</comment>
<evidence type="ECO:0000256" key="1">
    <source>
        <dbReference type="SAM" id="Phobius"/>
    </source>
</evidence>
<dbReference type="PANTHER" id="PTHR36974:SF1">
    <property type="entry name" value="DOXX FAMILY MEMBRANE PROTEIN"/>
    <property type="match status" value="1"/>
</dbReference>
<feature type="transmembrane region" description="Helical" evidence="1">
    <location>
        <begin position="28"/>
        <end position="49"/>
    </location>
</feature>
<organism evidence="2 3">
    <name type="scientific">Nonomuraea longicatena</name>
    <dbReference type="NCBI Taxonomy" id="83682"/>
    <lineage>
        <taxon>Bacteria</taxon>
        <taxon>Bacillati</taxon>
        <taxon>Actinomycetota</taxon>
        <taxon>Actinomycetes</taxon>
        <taxon>Streptosporangiales</taxon>
        <taxon>Streptosporangiaceae</taxon>
        <taxon>Nonomuraea</taxon>
    </lineage>
</organism>
<evidence type="ECO:0008006" key="4">
    <source>
        <dbReference type="Google" id="ProtNLM"/>
    </source>
</evidence>
<feature type="transmembrane region" description="Helical" evidence="1">
    <location>
        <begin position="69"/>
        <end position="94"/>
    </location>
</feature>
<evidence type="ECO:0000313" key="3">
    <source>
        <dbReference type="Proteomes" id="UP001501578"/>
    </source>
</evidence>
<name>A0ABN1R324_9ACTN</name>
<reference evidence="2 3" key="1">
    <citation type="journal article" date="2019" name="Int. J. Syst. Evol. Microbiol.">
        <title>The Global Catalogue of Microorganisms (GCM) 10K type strain sequencing project: providing services to taxonomists for standard genome sequencing and annotation.</title>
        <authorList>
            <consortium name="The Broad Institute Genomics Platform"/>
            <consortium name="The Broad Institute Genome Sequencing Center for Infectious Disease"/>
            <person name="Wu L."/>
            <person name="Ma J."/>
        </authorList>
    </citation>
    <scope>NUCLEOTIDE SEQUENCE [LARGE SCALE GENOMIC DNA]</scope>
    <source>
        <strain evidence="2 3">JCM 11136</strain>
    </source>
</reference>
<keyword evidence="1" id="KW-1133">Transmembrane helix</keyword>
<gene>
    <name evidence="2" type="ORF">GCM10009560_70700</name>
</gene>